<protein>
    <submittedName>
        <fullName evidence="4">Clip domain-containing protein</fullName>
    </submittedName>
</protein>
<reference evidence="4" key="2">
    <citation type="submission" date="2020-10" db="UniProtKB">
        <authorList>
            <consortium name="WormBaseParasite"/>
        </authorList>
    </citation>
    <scope>IDENTIFICATION</scope>
</reference>
<dbReference type="AlphaFoldDB" id="A0A7E4VC40"/>
<proteinExistence type="predicted"/>
<accession>A0A7E4VC40</accession>
<sequence>MLLHRILVIIAIIGIMESVTAGIMNLRLPREDYNDDEFHTIMDKLTNELIDDEGDADHYRRERVETKETKPLNDDNATSTIDDTVSDMMYLEPPRPSNATQVITSSYETVEIPVSQNLVVQKVQPQTTINPILSSTTIPITDKVETEDNETTTTPTASTSTSTTTTSASLVETTVPPNSTTVETVETTTSSCPDTVTQEAESIESPPELPIKPEVKTDEPYTPIWIKIINGMRCSMRDCHGVLIPTEAYPTEELPTIPMTRFIRGESDNVIPPCPCSRKRQPIDMDDMETGTLHF</sequence>
<dbReference type="WBParaSite" id="Pan_g18671.t1">
    <property type="protein sequence ID" value="Pan_g18671.t1"/>
    <property type="gene ID" value="Pan_g18671"/>
</dbReference>
<keyword evidence="2" id="KW-1133">Transmembrane helix</keyword>
<keyword evidence="2" id="KW-0812">Transmembrane</keyword>
<evidence type="ECO:0000313" key="3">
    <source>
        <dbReference type="Proteomes" id="UP000492821"/>
    </source>
</evidence>
<reference evidence="3" key="1">
    <citation type="journal article" date="2013" name="Genetics">
        <title>The draft genome and transcriptome of Panagrellus redivivus are shaped by the harsh demands of a free-living lifestyle.</title>
        <authorList>
            <person name="Srinivasan J."/>
            <person name="Dillman A.R."/>
            <person name="Macchietto M.G."/>
            <person name="Heikkinen L."/>
            <person name="Lakso M."/>
            <person name="Fracchia K.M."/>
            <person name="Antoshechkin I."/>
            <person name="Mortazavi A."/>
            <person name="Wong G."/>
            <person name="Sternberg P.W."/>
        </authorList>
    </citation>
    <scope>NUCLEOTIDE SEQUENCE [LARGE SCALE GENOMIC DNA]</scope>
    <source>
        <strain evidence="3">MT8872</strain>
    </source>
</reference>
<feature type="transmembrane region" description="Helical" evidence="2">
    <location>
        <begin position="6"/>
        <end position="26"/>
    </location>
</feature>
<feature type="compositionally biased region" description="Low complexity" evidence="1">
    <location>
        <begin position="151"/>
        <end position="193"/>
    </location>
</feature>
<keyword evidence="3" id="KW-1185">Reference proteome</keyword>
<dbReference type="Proteomes" id="UP000492821">
    <property type="component" value="Unassembled WGS sequence"/>
</dbReference>
<feature type="region of interest" description="Disordered" evidence="1">
    <location>
        <begin position="143"/>
        <end position="215"/>
    </location>
</feature>
<keyword evidence="2" id="KW-0472">Membrane</keyword>
<evidence type="ECO:0000256" key="2">
    <source>
        <dbReference type="SAM" id="Phobius"/>
    </source>
</evidence>
<evidence type="ECO:0000313" key="4">
    <source>
        <dbReference type="WBParaSite" id="Pan_g18671.t1"/>
    </source>
</evidence>
<organism evidence="3 4">
    <name type="scientific">Panagrellus redivivus</name>
    <name type="common">Microworm</name>
    <dbReference type="NCBI Taxonomy" id="6233"/>
    <lineage>
        <taxon>Eukaryota</taxon>
        <taxon>Metazoa</taxon>
        <taxon>Ecdysozoa</taxon>
        <taxon>Nematoda</taxon>
        <taxon>Chromadorea</taxon>
        <taxon>Rhabditida</taxon>
        <taxon>Tylenchina</taxon>
        <taxon>Panagrolaimomorpha</taxon>
        <taxon>Panagrolaimoidea</taxon>
        <taxon>Panagrolaimidae</taxon>
        <taxon>Panagrellus</taxon>
    </lineage>
</organism>
<name>A0A7E4VC40_PANRE</name>
<evidence type="ECO:0000256" key="1">
    <source>
        <dbReference type="SAM" id="MobiDB-lite"/>
    </source>
</evidence>